<accession>A0AAV7KL52</accession>
<gene>
    <name evidence="2" type="ORF">NDU88_000147</name>
</gene>
<sequence length="206" mass="22196">MLGFTPSRGGPHQLRAPTSLPGSRASSSPARAAKWRPRHSGAIHLPASPPRGRPTITEPALGRERPTGQVPPQEVRERRPRSAPQVLLGRTREERRFKRLSRSSSWLRPPWLSNLYASPSLINNGEQAGASGSSLKANSWGVCLLLNSRSSMAQRKVPAVARPVLRGPVALQSVSQEQSNLGDVVPPEEQHGPKEGPSSGASRDLS</sequence>
<dbReference type="EMBL" id="JANPWB010000050">
    <property type="protein sequence ID" value="KAJ1079616.1"/>
    <property type="molecule type" value="Genomic_DNA"/>
</dbReference>
<name>A0AAV7KL52_PLEWA</name>
<feature type="region of interest" description="Disordered" evidence="1">
    <location>
        <begin position="1"/>
        <end position="84"/>
    </location>
</feature>
<keyword evidence="3" id="KW-1185">Reference proteome</keyword>
<proteinExistence type="predicted"/>
<evidence type="ECO:0000256" key="1">
    <source>
        <dbReference type="SAM" id="MobiDB-lite"/>
    </source>
</evidence>
<feature type="compositionally biased region" description="Polar residues" evidence="1">
    <location>
        <begin position="172"/>
        <end position="181"/>
    </location>
</feature>
<protein>
    <submittedName>
        <fullName evidence="2">Uncharacterized protein</fullName>
    </submittedName>
</protein>
<organism evidence="2 3">
    <name type="scientific">Pleurodeles waltl</name>
    <name type="common">Iberian ribbed newt</name>
    <dbReference type="NCBI Taxonomy" id="8319"/>
    <lineage>
        <taxon>Eukaryota</taxon>
        <taxon>Metazoa</taxon>
        <taxon>Chordata</taxon>
        <taxon>Craniata</taxon>
        <taxon>Vertebrata</taxon>
        <taxon>Euteleostomi</taxon>
        <taxon>Amphibia</taxon>
        <taxon>Batrachia</taxon>
        <taxon>Caudata</taxon>
        <taxon>Salamandroidea</taxon>
        <taxon>Salamandridae</taxon>
        <taxon>Pleurodelinae</taxon>
        <taxon>Pleurodeles</taxon>
    </lineage>
</organism>
<evidence type="ECO:0000313" key="3">
    <source>
        <dbReference type="Proteomes" id="UP001066276"/>
    </source>
</evidence>
<feature type="compositionally biased region" description="Low complexity" evidence="1">
    <location>
        <begin position="17"/>
        <end position="32"/>
    </location>
</feature>
<dbReference type="Proteomes" id="UP001066276">
    <property type="component" value="Unassembled WGS sequence"/>
</dbReference>
<reference evidence="2 3" key="1">
    <citation type="journal article" date="2022" name="bioRxiv">
        <title>Sequencing and chromosome-scale assembly of the giantPleurodeles waltlgenome.</title>
        <authorList>
            <person name="Brown T."/>
            <person name="Elewa A."/>
            <person name="Iarovenko S."/>
            <person name="Subramanian E."/>
            <person name="Araus A.J."/>
            <person name="Petzold A."/>
            <person name="Susuki M."/>
            <person name="Suzuki K.-i.T."/>
            <person name="Hayashi T."/>
            <person name="Toyoda A."/>
            <person name="Oliveira C."/>
            <person name="Osipova E."/>
            <person name="Leigh N.D."/>
            <person name="Simon A."/>
            <person name="Yun M.H."/>
        </authorList>
    </citation>
    <scope>NUCLEOTIDE SEQUENCE [LARGE SCALE GENOMIC DNA]</scope>
    <source>
        <strain evidence="2">20211129_DDA</strain>
        <tissue evidence="2">Liver</tissue>
    </source>
</reference>
<dbReference type="AlphaFoldDB" id="A0AAV7KL52"/>
<evidence type="ECO:0000313" key="2">
    <source>
        <dbReference type="EMBL" id="KAJ1079616.1"/>
    </source>
</evidence>
<feature type="region of interest" description="Disordered" evidence="1">
    <location>
        <begin position="171"/>
        <end position="206"/>
    </location>
</feature>
<comment type="caution">
    <text evidence="2">The sequence shown here is derived from an EMBL/GenBank/DDBJ whole genome shotgun (WGS) entry which is preliminary data.</text>
</comment>